<dbReference type="Proteomes" id="UP000321638">
    <property type="component" value="Unassembled WGS sequence"/>
</dbReference>
<keyword evidence="3" id="KW-1185">Reference proteome</keyword>
<reference evidence="2 3" key="1">
    <citation type="submission" date="2019-06" db="EMBL/GenBank/DDBJ databases">
        <title>New taxonomy in bacterial strain CC-CFT640, isolated from vineyard.</title>
        <authorList>
            <person name="Lin S.-Y."/>
            <person name="Tsai C.-F."/>
            <person name="Young C.-C."/>
        </authorList>
    </citation>
    <scope>NUCLEOTIDE SEQUENCE [LARGE SCALE GENOMIC DNA]</scope>
    <source>
        <strain evidence="2 3">CC-CFT640</strain>
    </source>
</reference>
<dbReference type="AlphaFoldDB" id="A0A5C8PVA3"/>
<dbReference type="EMBL" id="VDUZ01000002">
    <property type="protein sequence ID" value="TXL81839.1"/>
    <property type="molecule type" value="Genomic_DNA"/>
</dbReference>
<protein>
    <submittedName>
        <fullName evidence="2">Type II toxin-antitoxin system RelE/ParE family toxin</fullName>
    </submittedName>
</protein>
<dbReference type="OrthoDB" id="7173315at2"/>
<sequence length="104" mass="12758">MTSYRIQERASHRIDEIYTYTRDVWGETQAKHYIRGLFDRFEAIAARRFPWRPVPAAFEVDGYFCRYEEHFIYWRLLADGGVGIVTVLHRRMHQIERFHEDFWT</sequence>
<dbReference type="RefSeq" id="WP_147845195.1">
    <property type="nucleotide sequence ID" value="NZ_VDUZ01000002.1"/>
</dbReference>
<keyword evidence="1" id="KW-1277">Toxin-antitoxin system</keyword>
<comment type="caution">
    <text evidence="2">The sequence shown here is derived from an EMBL/GenBank/DDBJ whole genome shotgun (WGS) entry which is preliminary data.</text>
</comment>
<evidence type="ECO:0000313" key="2">
    <source>
        <dbReference type="EMBL" id="TXL81839.1"/>
    </source>
</evidence>
<accession>A0A5C8PVA3</accession>
<dbReference type="Pfam" id="PF05016">
    <property type="entry name" value="ParE_toxin"/>
    <property type="match status" value="1"/>
</dbReference>
<name>A0A5C8PVA3_9HYPH</name>
<gene>
    <name evidence="2" type="ORF">FHP25_01885</name>
</gene>
<proteinExistence type="predicted"/>
<dbReference type="Gene3D" id="3.30.2310.20">
    <property type="entry name" value="RelE-like"/>
    <property type="match status" value="1"/>
</dbReference>
<evidence type="ECO:0000256" key="1">
    <source>
        <dbReference type="ARBA" id="ARBA00022649"/>
    </source>
</evidence>
<evidence type="ECO:0000313" key="3">
    <source>
        <dbReference type="Proteomes" id="UP000321638"/>
    </source>
</evidence>
<organism evidence="2 3">
    <name type="scientific">Vineibacter terrae</name>
    <dbReference type="NCBI Taxonomy" id="2586908"/>
    <lineage>
        <taxon>Bacteria</taxon>
        <taxon>Pseudomonadati</taxon>
        <taxon>Pseudomonadota</taxon>
        <taxon>Alphaproteobacteria</taxon>
        <taxon>Hyphomicrobiales</taxon>
        <taxon>Vineibacter</taxon>
    </lineage>
</organism>
<dbReference type="InterPro" id="IPR007712">
    <property type="entry name" value="RelE/ParE_toxin"/>
</dbReference>
<dbReference type="InterPro" id="IPR035093">
    <property type="entry name" value="RelE/ParE_toxin_dom_sf"/>
</dbReference>